<organism evidence="11 12">
    <name type="scientific">Lysobacter gummosus</name>
    <dbReference type="NCBI Taxonomy" id="262324"/>
    <lineage>
        <taxon>Bacteria</taxon>
        <taxon>Pseudomonadati</taxon>
        <taxon>Pseudomonadota</taxon>
        <taxon>Gammaproteobacteria</taxon>
        <taxon>Lysobacterales</taxon>
        <taxon>Lysobacteraceae</taxon>
        <taxon>Lysobacter</taxon>
    </lineage>
</organism>
<dbReference type="PANTHER" id="PTHR30469">
    <property type="entry name" value="MULTIDRUG RESISTANCE PROTEIN MDTA"/>
    <property type="match status" value="1"/>
</dbReference>
<proteinExistence type="inferred from homology"/>
<dbReference type="Pfam" id="PF25967">
    <property type="entry name" value="RND-MFP_C"/>
    <property type="match status" value="1"/>
</dbReference>
<dbReference type="NCBIfam" id="TIGR01730">
    <property type="entry name" value="RND_mfp"/>
    <property type="match status" value="1"/>
</dbReference>
<evidence type="ECO:0000313" key="11">
    <source>
        <dbReference type="EMBL" id="UNP31816.1"/>
    </source>
</evidence>
<dbReference type="Gene3D" id="2.40.30.170">
    <property type="match status" value="1"/>
</dbReference>
<comment type="subcellular location">
    <subcellularLocation>
        <location evidence="1">Cell membrane</location>
    </subcellularLocation>
</comment>
<dbReference type="Gene3D" id="2.40.50.100">
    <property type="match status" value="1"/>
</dbReference>
<feature type="domain" description="Multidrug resistance protein MdtA-like beta-barrel" evidence="9">
    <location>
        <begin position="217"/>
        <end position="300"/>
    </location>
</feature>
<dbReference type="Gene3D" id="1.10.287.470">
    <property type="entry name" value="Helix hairpin bin"/>
    <property type="match status" value="1"/>
</dbReference>
<keyword evidence="3" id="KW-0813">Transport</keyword>
<keyword evidence="4" id="KW-1003">Cell membrane</keyword>
<evidence type="ECO:0000259" key="8">
    <source>
        <dbReference type="Pfam" id="PF25917"/>
    </source>
</evidence>
<dbReference type="PANTHER" id="PTHR30469:SF36">
    <property type="entry name" value="BLL3903 PROTEIN"/>
    <property type="match status" value="1"/>
</dbReference>
<reference evidence="11 12" key="1">
    <citation type="submission" date="2022-03" db="EMBL/GenBank/DDBJ databases">
        <title>Complete genome sequence of Lysobacter capsici VKM B-2533 and Lysobacter gummosus 10.1.1, promising sources of lytic agents.</title>
        <authorList>
            <person name="Tarlachkov S.V."/>
            <person name="Kudryakova I.V."/>
            <person name="Afoshin A.S."/>
            <person name="Leontyevskaya E.A."/>
            <person name="Leontyevskaya N.V."/>
        </authorList>
    </citation>
    <scope>NUCLEOTIDE SEQUENCE [LARGE SCALE GENOMIC DNA]</scope>
    <source>
        <strain evidence="11 12">10.1.1</strain>
    </source>
</reference>
<evidence type="ECO:0000256" key="2">
    <source>
        <dbReference type="ARBA" id="ARBA00009477"/>
    </source>
</evidence>
<dbReference type="Pfam" id="PF25876">
    <property type="entry name" value="HH_MFP_RND"/>
    <property type="match status" value="1"/>
</dbReference>
<dbReference type="InterPro" id="IPR058625">
    <property type="entry name" value="MdtA-like_BSH"/>
</dbReference>
<evidence type="ECO:0000256" key="1">
    <source>
        <dbReference type="ARBA" id="ARBA00004236"/>
    </source>
</evidence>
<keyword evidence="6" id="KW-0472">Membrane</keyword>
<name>A0ABY3XJL5_9GAMM</name>
<evidence type="ECO:0000256" key="3">
    <source>
        <dbReference type="ARBA" id="ARBA00022448"/>
    </source>
</evidence>
<dbReference type="InterPro" id="IPR058627">
    <property type="entry name" value="MdtA-like_C"/>
</dbReference>
<feature type="domain" description="Multidrug resistance protein MdtA-like alpha-helical hairpin" evidence="7">
    <location>
        <begin position="113"/>
        <end position="182"/>
    </location>
</feature>
<feature type="domain" description="Multidrug resistance protein MdtA-like barrel-sandwich hybrid" evidence="8">
    <location>
        <begin position="71"/>
        <end position="210"/>
    </location>
</feature>
<evidence type="ECO:0000256" key="4">
    <source>
        <dbReference type="ARBA" id="ARBA00022475"/>
    </source>
</evidence>
<evidence type="ECO:0000259" key="10">
    <source>
        <dbReference type="Pfam" id="PF25967"/>
    </source>
</evidence>
<sequence>MSRFSKIALIAAVVVVMGVATMGVLHTSSADAGPGAQAGAEATPIPVTVEPVSRQDVPVYLLAQGTVQARNSVAVNPQIGGQQLLSINFKEGQEVKKGALLAQLDPRNAQANYDQAIAKLRQDQAALATARSNYQRSSDPKYSLYVSKIDLDTQRNTVSQNEAQIAADQAAIQNAKVQMDYTRIVSPIDGVAGIRGVDPGNVVTTSTNIVTITQVRPIYVSFTLPEQNLDLVRSAARGAAALEVDALDRVDAHTVAQGGTLDVIDNTVDSATGTFKLRSVFVNEQGALWPGQFVNVRLKLRTVAGGLVIPAQAVQRSPDGDYVYLLQADQTVKMQPVKLAGEVGESHVMVASGLAAGARIVTEGQFRLKPGSKVKPLKPGEVAAAPAAPIAAAH</sequence>
<dbReference type="Pfam" id="PF25917">
    <property type="entry name" value="BSH_RND"/>
    <property type="match status" value="1"/>
</dbReference>
<dbReference type="InterPro" id="IPR006143">
    <property type="entry name" value="RND_pump_MFP"/>
</dbReference>
<comment type="similarity">
    <text evidence="2">Belongs to the membrane fusion protein (MFP) (TC 8.A.1) family.</text>
</comment>
<evidence type="ECO:0000256" key="5">
    <source>
        <dbReference type="ARBA" id="ARBA00022519"/>
    </source>
</evidence>
<dbReference type="EMBL" id="CP093547">
    <property type="protein sequence ID" value="UNP31816.1"/>
    <property type="molecule type" value="Genomic_DNA"/>
</dbReference>
<dbReference type="InterPro" id="IPR058624">
    <property type="entry name" value="MdtA-like_HH"/>
</dbReference>
<evidence type="ECO:0000256" key="6">
    <source>
        <dbReference type="ARBA" id="ARBA00023136"/>
    </source>
</evidence>
<dbReference type="Pfam" id="PF25944">
    <property type="entry name" value="Beta-barrel_RND"/>
    <property type="match status" value="1"/>
</dbReference>
<dbReference type="RefSeq" id="WP_057942920.1">
    <property type="nucleotide sequence ID" value="NZ_CP011131.1"/>
</dbReference>
<evidence type="ECO:0000259" key="9">
    <source>
        <dbReference type="Pfam" id="PF25944"/>
    </source>
</evidence>
<keyword evidence="12" id="KW-1185">Reference proteome</keyword>
<dbReference type="Proteomes" id="UP000829194">
    <property type="component" value="Chromosome"/>
</dbReference>
<accession>A0ABY3XJL5</accession>
<dbReference type="InterPro" id="IPR058626">
    <property type="entry name" value="MdtA-like_b-barrel"/>
</dbReference>
<dbReference type="Gene3D" id="2.40.420.20">
    <property type="match status" value="1"/>
</dbReference>
<gene>
    <name evidence="11" type="ORF">MOV92_11430</name>
</gene>
<protein>
    <submittedName>
        <fullName evidence="11">Efflux RND transporter periplasmic adaptor subunit</fullName>
    </submittedName>
</protein>
<evidence type="ECO:0000259" key="7">
    <source>
        <dbReference type="Pfam" id="PF25876"/>
    </source>
</evidence>
<dbReference type="SUPFAM" id="SSF111369">
    <property type="entry name" value="HlyD-like secretion proteins"/>
    <property type="match status" value="1"/>
</dbReference>
<feature type="domain" description="Multidrug resistance protein MdtA-like C-terminal permuted SH3" evidence="10">
    <location>
        <begin position="307"/>
        <end position="364"/>
    </location>
</feature>
<evidence type="ECO:0000313" key="12">
    <source>
        <dbReference type="Proteomes" id="UP000829194"/>
    </source>
</evidence>
<keyword evidence="5" id="KW-0997">Cell inner membrane</keyword>